<dbReference type="EMBL" id="FO704550">
    <property type="protein sequence ID" value="CDG19408.1"/>
    <property type="molecule type" value="Genomic_DNA"/>
</dbReference>
<dbReference type="HOGENOM" id="CLU_2037165_0_0_6"/>
<sequence>MFFSQQNFPRVRFQPGWFILTYDRPYYSDENQAFIALDHSFDRLIGYCKKTGFYFDARYEGEMYNPERMPKGVFSVTFQQFNFNTNTSGYGECVFTENQKTDCLFEFIRLLKDFIQMAENQ</sequence>
<gene>
    <name evidence="1" type="ORF">XDD1_3723</name>
</gene>
<protein>
    <submittedName>
        <fullName evidence="1">Uncharacterized protein</fullName>
    </submittedName>
</protein>
<proteinExistence type="predicted"/>
<reference evidence="1 2" key="1">
    <citation type="submission" date="2013-07" db="EMBL/GenBank/DDBJ databases">
        <authorList>
            <person name="Genoscope - CEA"/>
        </authorList>
    </citation>
    <scope>NUCLEOTIDE SEQUENCE [LARGE SCALE GENOMIC DNA]</scope>
    <source>
        <strain evidence="2">FRM16 / DSM 17909</strain>
    </source>
</reference>
<dbReference type="Proteomes" id="UP000032721">
    <property type="component" value="Chromosome"/>
</dbReference>
<organism evidence="1 2">
    <name type="scientific">Xenorhabdus doucetiae</name>
    <dbReference type="NCBI Taxonomy" id="351671"/>
    <lineage>
        <taxon>Bacteria</taxon>
        <taxon>Pseudomonadati</taxon>
        <taxon>Pseudomonadota</taxon>
        <taxon>Gammaproteobacteria</taxon>
        <taxon>Enterobacterales</taxon>
        <taxon>Morganellaceae</taxon>
        <taxon>Xenorhabdus</taxon>
    </lineage>
</organism>
<evidence type="ECO:0000313" key="1">
    <source>
        <dbReference type="EMBL" id="CDG19408.1"/>
    </source>
</evidence>
<dbReference type="RefSeq" id="WP_045973081.1">
    <property type="nucleotide sequence ID" value="NZ_CAWMED010000001.1"/>
</dbReference>
<dbReference type="KEGG" id="xdo:XDD1_3723"/>
<name>A0A068QWR0_9GAMM</name>
<accession>A0A068QWR0</accession>
<evidence type="ECO:0000313" key="2">
    <source>
        <dbReference type="Proteomes" id="UP000032721"/>
    </source>
</evidence>
<dbReference type="AlphaFoldDB" id="A0A068QWR0"/>